<protein>
    <submittedName>
        <fullName evidence="5">SDR family oxidoreductase</fullName>
    </submittedName>
</protein>
<evidence type="ECO:0000313" key="6">
    <source>
        <dbReference type="Proteomes" id="UP001476950"/>
    </source>
</evidence>
<keyword evidence="1" id="KW-0602">Photosynthesis</keyword>
<dbReference type="SUPFAM" id="SSF51735">
    <property type="entry name" value="NAD(P)-binding Rossmann-fold domains"/>
    <property type="match status" value="1"/>
</dbReference>
<reference evidence="5 6" key="1">
    <citation type="submission" date="2022-04" db="EMBL/GenBank/DDBJ databases">
        <title>Positive selection, recombination, and allopatry shape intraspecific diversity of widespread and dominant cyanobacteria.</title>
        <authorList>
            <person name="Wei J."/>
            <person name="Shu W."/>
            <person name="Hu C."/>
        </authorList>
    </citation>
    <scope>NUCLEOTIDE SEQUENCE [LARGE SCALE GENOMIC DNA]</scope>
    <source>
        <strain evidence="5 6">AS-A4</strain>
    </source>
</reference>
<dbReference type="EMBL" id="JAMPLM010000014">
    <property type="protein sequence ID" value="MEP1059946.1"/>
    <property type="molecule type" value="Genomic_DNA"/>
</dbReference>
<dbReference type="CDD" id="cd05243">
    <property type="entry name" value="SDR_a5"/>
    <property type="match status" value="1"/>
</dbReference>
<dbReference type="Proteomes" id="UP001476950">
    <property type="component" value="Unassembled WGS sequence"/>
</dbReference>
<keyword evidence="2" id="KW-0604">Photosystem II</keyword>
<dbReference type="RefSeq" id="WP_190446948.1">
    <property type="nucleotide sequence ID" value="NZ_JAMPLM010000014.1"/>
</dbReference>
<dbReference type="Gene3D" id="3.40.50.720">
    <property type="entry name" value="NAD(P)-binding Rossmann-like Domain"/>
    <property type="match status" value="1"/>
</dbReference>
<feature type="compositionally biased region" description="Basic residues" evidence="3">
    <location>
        <begin position="313"/>
        <end position="328"/>
    </location>
</feature>
<feature type="region of interest" description="Disordered" evidence="3">
    <location>
        <begin position="309"/>
        <end position="328"/>
    </location>
</feature>
<dbReference type="InterPro" id="IPR036291">
    <property type="entry name" value="NAD(P)-bd_dom_sf"/>
</dbReference>
<evidence type="ECO:0000256" key="2">
    <source>
        <dbReference type="ARBA" id="ARBA00023276"/>
    </source>
</evidence>
<dbReference type="InterPro" id="IPR044256">
    <property type="entry name" value="HCF244-like"/>
</dbReference>
<evidence type="ECO:0000256" key="1">
    <source>
        <dbReference type="ARBA" id="ARBA00022531"/>
    </source>
</evidence>
<keyword evidence="6" id="KW-1185">Reference proteome</keyword>
<comment type="caution">
    <text evidence="5">The sequence shown here is derived from an EMBL/GenBank/DDBJ whole genome shotgun (WGS) entry which is preliminary data.</text>
</comment>
<dbReference type="InterPro" id="IPR016040">
    <property type="entry name" value="NAD(P)-bd_dom"/>
</dbReference>
<organism evidence="5 6">
    <name type="scientific">Stenomitos frigidus AS-A4</name>
    <dbReference type="NCBI Taxonomy" id="2933935"/>
    <lineage>
        <taxon>Bacteria</taxon>
        <taxon>Bacillati</taxon>
        <taxon>Cyanobacteriota</taxon>
        <taxon>Cyanophyceae</taxon>
        <taxon>Leptolyngbyales</taxon>
        <taxon>Leptolyngbyaceae</taxon>
        <taxon>Stenomitos</taxon>
    </lineage>
</organism>
<evidence type="ECO:0000256" key="3">
    <source>
        <dbReference type="SAM" id="MobiDB-lite"/>
    </source>
</evidence>
<accession>A0ABV0KL24</accession>
<name>A0ABV0KL24_9CYAN</name>
<evidence type="ECO:0000259" key="4">
    <source>
        <dbReference type="Pfam" id="PF13460"/>
    </source>
</evidence>
<gene>
    <name evidence="5" type="ORF">NDI38_16025</name>
</gene>
<feature type="domain" description="NAD(P)-binding" evidence="4">
    <location>
        <begin position="7"/>
        <end position="191"/>
    </location>
</feature>
<sequence length="328" mass="37068">MNLLIVGATGTLGRQITRRALDEGYQVRCLVRSFKKAAFLREWGAELVVGNLCVPETLTPALEGIDAVIDAATTRATDSLNIKQVDWEGNVNLIQAAKAADVKRFIFFSILDAEKYPHVPLMEVKHCTELFLAESGLNYTILRPCGFLQGLIGQYAIPVLENQSVWVMGDTSPTAYMDTQDVAKFAIQALKVPETDNKTFPIVGSRAWGAYEIIRLCERLSGRDAKVTRMPLGLMRTVRRITRFFQWTWNISDRLAFAEVVSTGKPLTAPMDDVYTVFGLDPNETTTLEAYMQDYFSRILKKLKELDYEKSKGKSKQKNDKKRTYPRF</sequence>
<proteinExistence type="predicted"/>
<evidence type="ECO:0000313" key="5">
    <source>
        <dbReference type="EMBL" id="MEP1059946.1"/>
    </source>
</evidence>
<dbReference type="Pfam" id="PF13460">
    <property type="entry name" value="NAD_binding_10"/>
    <property type="match status" value="1"/>
</dbReference>
<dbReference type="PANTHER" id="PTHR47128">
    <property type="match status" value="1"/>
</dbReference>
<dbReference type="PANTHER" id="PTHR47128:SF2">
    <property type="entry name" value="PROTEIN HIGH CHLOROPHYLL FLUORESCENCE PHENOTYPE 244, CHLOROPLASTIC"/>
    <property type="match status" value="1"/>
</dbReference>